<proteinExistence type="predicted"/>
<keyword evidence="1" id="KW-0732">Signal</keyword>
<gene>
    <name evidence="2" type="ORF">ACFFLM_13390</name>
</gene>
<sequence length="244" mass="26382">MRLSVMLLPTFLLSLLTPGAVAQATQDQGTLTSWERQMSQTLCSTPCAGQWHDPQLAPDGESVTVAETRGAVTSLWKFSWVGTVKKALIYQGPVLLWTLDLAPALVVLKPDYTLLSYNINQKKVIWNQHLAILGAAPTSLTPLIPGRVLALTNRPGTSVDNTELRDSANGNALQIDPRFQLQPRAPVPQEPPAPVPSADLSVKARAQQGFVAVQLGNVGSAVRLDVYQFFPVDDFQCVACGNTK</sequence>
<comment type="caution">
    <text evidence="2">The sequence shown here is derived from an EMBL/GenBank/DDBJ whole genome shotgun (WGS) entry which is preliminary data.</text>
</comment>
<dbReference type="EMBL" id="JBHLYR010000044">
    <property type="protein sequence ID" value="MFB9992963.1"/>
    <property type="molecule type" value="Genomic_DNA"/>
</dbReference>
<feature type="signal peptide" evidence="1">
    <location>
        <begin position="1"/>
        <end position="22"/>
    </location>
</feature>
<organism evidence="2 3">
    <name type="scientific">Deinococcus oregonensis</name>
    <dbReference type="NCBI Taxonomy" id="1805970"/>
    <lineage>
        <taxon>Bacteria</taxon>
        <taxon>Thermotogati</taxon>
        <taxon>Deinococcota</taxon>
        <taxon>Deinococci</taxon>
        <taxon>Deinococcales</taxon>
        <taxon>Deinococcaceae</taxon>
        <taxon>Deinococcus</taxon>
    </lineage>
</organism>
<evidence type="ECO:0000313" key="2">
    <source>
        <dbReference type="EMBL" id="MFB9992963.1"/>
    </source>
</evidence>
<accession>A0ABV6B3I2</accession>
<protein>
    <submittedName>
        <fullName evidence="2">Uncharacterized protein</fullName>
    </submittedName>
</protein>
<feature type="chain" id="PRO_5046555294" evidence="1">
    <location>
        <begin position="23"/>
        <end position="244"/>
    </location>
</feature>
<dbReference type="RefSeq" id="WP_380010861.1">
    <property type="nucleotide sequence ID" value="NZ_JBHLYR010000044.1"/>
</dbReference>
<name>A0ABV6B3I2_9DEIO</name>
<evidence type="ECO:0000313" key="3">
    <source>
        <dbReference type="Proteomes" id="UP001589733"/>
    </source>
</evidence>
<evidence type="ECO:0000256" key="1">
    <source>
        <dbReference type="SAM" id="SignalP"/>
    </source>
</evidence>
<dbReference type="Proteomes" id="UP001589733">
    <property type="component" value="Unassembled WGS sequence"/>
</dbReference>
<reference evidence="2 3" key="1">
    <citation type="submission" date="2024-09" db="EMBL/GenBank/DDBJ databases">
        <authorList>
            <person name="Sun Q."/>
            <person name="Mori K."/>
        </authorList>
    </citation>
    <scope>NUCLEOTIDE SEQUENCE [LARGE SCALE GENOMIC DNA]</scope>
    <source>
        <strain evidence="2 3">JCM 13503</strain>
    </source>
</reference>
<keyword evidence="3" id="KW-1185">Reference proteome</keyword>